<dbReference type="CDD" id="cd09141">
    <property type="entry name" value="PLDc_vPLD1_2_yPLD_like_2"/>
    <property type="match status" value="1"/>
</dbReference>
<feature type="compositionally biased region" description="Basic residues" evidence="4">
    <location>
        <begin position="530"/>
        <end position="564"/>
    </location>
</feature>
<gene>
    <name evidence="5" type="ORF">BOX15_Mlig013142g2</name>
</gene>
<feature type="region of interest" description="Disordered" evidence="4">
    <location>
        <begin position="1042"/>
        <end position="1089"/>
    </location>
</feature>
<dbReference type="Gene3D" id="3.30.870.10">
    <property type="entry name" value="Endonuclease Chain A"/>
    <property type="match status" value="2"/>
</dbReference>
<evidence type="ECO:0000256" key="2">
    <source>
        <dbReference type="ARBA" id="ARBA00022737"/>
    </source>
</evidence>
<comment type="catalytic activity">
    <reaction evidence="1">
        <text>a 1,2-diacyl-sn-glycero-3-phosphocholine + H2O = a 1,2-diacyl-sn-glycero-3-phosphate + choline + H(+)</text>
        <dbReference type="Rhea" id="RHEA:14445"/>
        <dbReference type="ChEBI" id="CHEBI:15354"/>
        <dbReference type="ChEBI" id="CHEBI:15377"/>
        <dbReference type="ChEBI" id="CHEBI:15378"/>
        <dbReference type="ChEBI" id="CHEBI:57643"/>
        <dbReference type="ChEBI" id="CHEBI:58608"/>
        <dbReference type="EC" id="3.1.4.4"/>
    </reaction>
</comment>
<feature type="region of interest" description="Disordered" evidence="4">
    <location>
        <begin position="383"/>
        <end position="571"/>
    </location>
</feature>
<proteinExistence type="predicted"/>
<feature type="compositionally biased region" description="Acidic residues" evidence="4">
    <location>
        <begin position="409"/>
        <end position="431"/>
    </location>
</feature>
<evidence type="ECO:0000313" key="5">
    <source>
        <dbReference type="EMBL" id="PAA65393.1"/>
    </source>
</evidence>
<name>A0A267EV21_9PLAT</name>
<comment type="caution">
    <text evidence="5">The sequence shown here is derived from an EMBL/GenBank/DDBJ whole genome shotgun (WGS) entry which is preliminary data.</text>
</comment>
<feature type="compositionally biased region" description="Polar residues" evidence="4">
    <location>
        <begin position="471"/>
        <end position="480"/>
    </location>
</feature>
<dbReference type="GO" id="GO:0009395">
    <property type="term" value="P:phospholipid catabolic process"/>
    <property type="evidence" value="ECO:0007669"/>
    <property type="project" value="TreeGrafter"/>
</dbReference>
<dbReference type="EMBL" id="NIVC01001657">
    <property type="protein sequence ID" value="PAA65393.1"/>
    <property type="molecule type" value="Genomic_DNA"/>
</dbReference>
<dbReference type="PANTHER" id="PTHR18896:SF76">
    <property type="entry name" value="PHOSPHOLIPASE"/>
    <property type="match status" value="1"/>
</dbReference>
<feature type="compositionally biased region" description="Gly residues" evidence="4">
    <location>
        <begin position="1061"/>
        <end position="1080"/>
    </location>
</feature>
<evidence type="ECO:0000256" key="4">
    <source>
        <dbReference type="SAM" id="MobiDB-lite"/>
    </source>
</evidence>
<evidence type="ECO:0008006" key="7">
    <source>
        <dbReference type="Google" id="ProtNLM"/>
    </source>
</evidence>
<dbReference type="InterPro" id="IPR015679">
    <property type="entry name" value="PLipase_D_fam"/>
</dbReference>
<dbReference type="SUPFAM" id="SSF56024">
    <property type="entry name" value="Phospholipase D/nuclease"/>
    <property type="match status" value="2"/>
</dbReference>
<organism evidence="5 6">
    <name type="scientific">Macrostomum lignano</name>
    <dbReference type="NCBI Taxonomy" id="282301"/>
    <lineage>
        <taxon>Eukaryota</taxon>
        <taxon>Metazoa</taxon>
        <taxon>Spiralia</taxon>
        <taxon>Lophotrochozoa</taxon>
        <taxon>Platyhelminthes</taxon>
        <taxon>Rhabditophora</taxon>
        <taxon>Macrostomorpha</taxon>
        <taxon>Macrostomida</taxon>
        <taxon>Macrostomidae</taxon>
        <taxon>Macrostomum</taxon>
    </lineage>
</organism>
<reference evidence="5 6" key="1">
    <citation type="submission" date="2017-06" db="EMBL/GenBank/DDBJ databases">
        <title>A platform for efficient transgenesis in Macrostomum lignano, a flatworm model organism for stem cell research.</title>
        <authorList>
            <person name="Berezikov E."/>
        </authorList>
    </citation>
    <scope>NUCLEOTIDE SEQUENCE [LARGE SCALE GENOMIC DNA]</scope>
    <source>
        <strain evidence="5">DV1</strain>
        <tissue evidence="5">Whole organism</tissue>
    </source>
</reference>
<evidence type="ECO:0000313" key="6">
    <source>
        <dbReference type="Proteomes" id="UP000215902"/>
    </source>
</evidence>
<evidence type="ECO:0000256" key="1">
    <source>
        <dbReference type="ARBA" id="ARBA00000798"/>
    </source>
</evidence>
<dbReference type="GO" id="GO:0004630">
    <property type="term" value="F:phospholipase D activity"/>
    <property type="evidence" value="ECO:0007669"/>
    <property type="project" value="UniProtKB-EC"/>
</dbReference>
<feature type="region of interest" description="Disordered" evidence="4">
    <location>
        <begin position="339"/>
        <end position="369"/>
    </location>
</feature>
<dbReference type="Proteomes" id="UP000215902">
    <property type="component" value="Unassembled WGS sequence"/>
</dbReference>
<accession>A0A267EV21</accession>
<sequence>MDPQLNVDNLAVVDTAVASIDTLTLSLAEDINKLLRKCRMMYQSYDEESHPSRSSLITAALAAICEFLGISRLSFIGPMLQPNPAYRKPKGASMRTTTGYPKTTAHSLAVASVNLPGGINSSSAGMASPALPQASVLSMPAALRTSTALFSAGSSQKVTTFNLENDQQSSSSELELHDLGRCQINCPYLKMTESTVDVVRIFDKFDDRHVTSFSTIRSRIASCCFPFVRMCLRRWDLGKEPACGKRWLFVADTFLGIMNIYSKVIEEIMLFDTSFVVRWSKRASVTSFTVSNRHLEVTLDCETPLKRRVLVNTIRTQTSGVGRPGRLFTEEAVDFRGRDRGPAWRNSVSHHPHRQLQQHQQSLHVEKEEDDENVALIGSLLRGVSEASRSQRDSKRKSATVVVGKTATTEDDDDDDDDDDDIDDEDDEEDDRASIQSADSVLSTNIDATERNSAVDNDNDTTTNDTELQSERPTSLSSLLVHQKSLGKSEAYPSSDGSGGSEDDLSSNDGDAKKSGPVEVNGEFGLSGSQKKRSVRPRHSRRNLLRLQRRLKRKQKRRARKRRQAALAAAAAAVVSPREGRRRIGTRDSTLTAAGVDVEEDEDDPYTAGVSSRMRLTHRLDRQWRGQASAARSHTWRRPFGSFAPSRSGVKAQWYLDGGAYMYAVADAIDSAATEIWICANRLSPEVHLRRPDATGQHQLGSALMHKAKSGVRVCLLLDNPTCMAGVNFALHVVDYFEGTPNVHVLLHPTDPSTGCFALAKDCWSVLRAALVARKRLYSACFNGYCGKRSEVDKRPCHCCFPSQKHGTQSRTEQLHFCHNEKLVVVDQKVALLSAVDLTWGVWDTSYHVINDVPTALHSVSADSRIKRPDVRMQDIVENYWARPQFQYEVLGPEVMSSSFDLMTQQRQSTLQEASVPTTVNAAGDILHFGRTVFLQGHLRDLQRPPDSLGCVTDYDKFSAEPSTRMTKPFSPFLDVNDPTLDTKYLEVTRLLDQRFSSTMRSELVQEAHRVVVPALRVMSRPDALGRSLTEPAHVDQLFSGSAFSANPVDQNRPKAEPTGGSSGSGGAGSGGGGGGGGTTDGSTIVSQHGGSTITAMTSIGVAAGRGRSGMDNPARRDWRREFDELCSMQNTLQQKQQRRRAEEKKVSGGLRGPKNLGPNEQNSKPIFSDASTGDNKDWRSRIDAGFRETEDDNSSTMAEMDNGHSATYMNNNSNLATQEFAIDEEADAEAGLEDSFGVVSEVEATETRASSMVGKRFKDNVCVADCMRLQSLSCKGYADLSDDSDSSDPDEAPSDLLLRLKRRLVLSRAKSRVRNAGLSLFSSTRADIERRLSSLRHKLRTGKDGRTCSANQRLLQQQQQQQQQQHQMLEFQQQKNQLGATSRSILLEHVESAASSLPKLRRHYAMREDGTRFTTRLFPGLDYWNPHLMPLTQAHATDPCNPPNHLDPTRHPRLPVHSVGIALFGCGARDAARHFVERWNFARHDAVRMVRKVYSVCTSYEQATKLLNLPLLAPRCYANHDLDDIETRVGRRTYLHPLSDLPVYTDSDNLSSAKTKINFLFLNLGERSGAGVGDTVGDEDEDTTGLRRLVSAEAAARQQQLLLPPQQQQQQQHFRRQEGKKSELLVEDEEFVNCMERLGQGRALHTCQVSMLRSLGRWSGGTSRYAEENSVLLAYYSAIAQAQRFVYIENELFISQGRNRPTDVTVKNRISFYLYKRILQARSRGEPFKVYIVIPLFPRHDGQLLSGSRGDYTSRKQMHFLYQTIFRGEDSLTHRLLQRHIAPHEYLSVCCLQKFDRLPDGWLAQEIYVQSNLLIADDRVAIIGSARIADHSLLGWRNSELAVRVEDVGFVRSLRMALWCEHLDVPPAEKEALISDPGDAAVGICGARRPGRTRKLCRRCSAPCPTMPLTQWPVYTTSQPSLI</sequence>
<evidence type="ECO:0000256" key="3">
    <source>
        <dbReference type="ARBA" id="ARBA00023098"/>
    </source>
</evidence>
<feature type="compositionally biased region" description="Polar residues" evidence="4">
    <location>
        <begin position="434"/>
        <end position="455"/>
    </location>
</feature>
<keyword evidence="6" id="KW-1185">Reference proteome</keyword>
<dbReference type="STRING" id="282301.A0A267EV21"/>
<dbReference type="OrthoDB" id="14911at2759"/>
<dbReference type="PANTHER" id="PTHR18896">
    <property type="entry name" value="PHOSPHOLIPASE D"/>
    <property type="match status" value="1"/>
</dbReference>
<feature type="region of interest" description="Disordered" evidence="4">
    <location>
        <begin position="1132"/>
        <end position="1178"/>
    </location>
</feature>
<keyword evidence="3" id="KW-0443">Lipid metabolism</keyword>
<protein>
    <recommendedName>
        <fullName evidence="7">Phospholipase D</fullName>
    </recommendedName>
</protein>
<feature type="compositionally biased region" description="Polar residues" evidence="4">
    <location>
        <begin position="1159"/>
        <end position="1174"/>
    </location>
</feature>
<keyword evidence="2" id="KW-0677">Repeat</keyword>